<dbReference type="OrthoDB" id="768353at2759"/>
<reference evidence="1 2" key="1">
    <citation type="submission" date="2019-09" db="EMBL/GenBank/DDBJ databases">
        <authorList>
            <person name="Ou C."/>
        </authorList>
    </citation>
    <scope>NUCLEOTIDE SEQUENCE [LARGE SCALE GENOMIC DNA]</scope>
    <source>
        <strain evidence="1">S2</strain>
        <tissue evidence="1">Leaf</tissue>
    </source>
</reference>
<reference evidence="2" key="2">
    <citation type="submission" date="2019-10" db="EMBL/GenBank/DDBJ databases">
        <title>A de novo genome assembly of a pear dwarfing rootstock.</title>
        <authorList>
            <person name="Wang F."/>
            <person name="Wang J."/>
            <person name="Li S."/>
            <person name="Zhang Y."/>
            <person name="Fang M."/>
            <person name="Ma L."/>
            <person name="Zhao Y."/>
            <person name="Jiang S."/>
        </authorList>
    </citation>
    <scope>NUCLEOTIDE SEQUENCE [LARGE SCALE GENOMIC DNA]</scope>
</reference>
<organism evidence="1 2">
    <name type="scientific">Pyrus ussuriensis x Pyrus communis</name>
    <dbReference type="NCBI Taxonomy" id="2448454"/>
    <lineage>
        <taxon>Eukaryota</taxon>
        <taxon>Viridiplantae</taxon>
        <taxon>Streptophyta</taxon>
        <taxon>Embryophyta</taxon>
        <taxon>Tracheophyta</taxon>
        <taxon>Spermatophyta</taxon>
        <taxon>Magnoliopsida</taxon>
        <taxon>eudicotyledons</taxon>
        <taxon>Gunneridae</taxon>
        <taxon>Pentapetalae</taxon>
        <taxon>rosids</taxon>
        <taxon>fabids</taxon>
        <taxon>Rosales</taxon>
        <taxon>Rosaceae</taxon>
        <taxon>Amygdaloideae</taxon>
        <taxon>Maleae</taxon>
        <taxon>Pyrus</taxon>
    </lineage>
</organism>
<evidence type="ECO:0008006" key="3">
    <source>
        <dbReference type="Google" id="ProtNLM"/>
    </source>
</evidence>
<proteinExistence type="predicted"/>
<dbReference type="PANTHER" id="PTHR46238">
    <property type="entry name" value="REVERSE TRANSCRIPTASE DOMAIN-CONTAINING PROTEIN"/>
    <property type="match status" value="1"/>
</dbReference>
<dbReference type="Proteomes" id="UP000327157">
    <property type="component" value="Chromosome 11"/>
</dbReference>
<reference evidence="1 2" key="3">
    <citation type="submission" date="2019-11" db="EMBL/GenBank/DDBJ databases">
        <title>A de novo genome assembly of a pear dwarfing rootstock.</title>
        <authorList>
            <person name="Wang F."/>
            <person name="Wang J."/>
            <person name="Li S."/>
            <person name="Zhang Y."/>
            <person name="Fang M."/>
            <person name="Ma L."/>
            <person name="Zhao Y."/>
            <person name="Jiang S."/>
        </authorList>
    </citation>
    <scope>NUCLEOTIDE SEQUENCE [LARGE SCALE GENOMIC DNA]</scope>
    <source>
        <strain evidence="1">S2</strain>
        <tissue evidence="1">Leaf</tissue>
    </source>
</reference>
<accession>A0A5N5FTN9</accession>
<gene>
    <name evidence="1" type="ORF">D8674_006176</name>
</gene>
<dbReference type="PANTHER" id="PTHR46238:SF8">
    <property type="entry name" value="ENDONUCLEASE_EXONUCLEASE_PHOSPHATASE DOMAIN-CONTAINING PROTEIN"/>
    <property type="match status" value="1"/>
</dbReference>
<evidence type="ECO:0000313" key="1">
    <source>
        <dbReference type="EMBL" id="KAB2606459.1"/>
    </source>
</evidence>
<keyword evidence="2" id="KW-1185">Reference proteome</keyword>
<comment type="caution">
    <text evidence="1">The sequence shown here is derived from an EMBL/GenBank/DDBJ whole genome shotgun (WGS) entry which is preliminary data.</text>
</comment>
<evidence type="ECO:0000313" key="2">
    <source>
        <dbReference type="Proteomes" id="UP000327157"/>
    </source>
</evidence>
<dbReference type="EMBL" id="SMOL01000559">
    <property type="protein sequence ID" value="KAB2606459.1"/>
    <property type="molecule type" value="Genomic_DNA"/>
</dbReference>
<name>A0A5N5FTN9_9ROSA</name>
<protein>
    <recommendedName>
        <fullName evidence="3">Reverse transcriptase domain-containing protein</fullName>
    </recommendedName>
</protein>
<sequence length="188" mass="21683">MNELTGHIEDDISWYMFSVENIVLIDETHEGVNAKCNLWTKVLESKGFHLSRSKTEYMKYKFSANGSSNELGVRIGDHEVPKSDCFCYLGSILQKSGELNGDFNHRIQAGWMKWKSASGVLCDHRMPLKLKGKFYRVTISPAILYGTECWAVKHQHVHKLGVAEMRMLRWMCGTRVRIRLGIRIFEVK</sequence>
<dbReference type="AlphaFoldDB" id="A0A5N5FTN9"/>